<comment type="caution">
    <text evidence="2">The sequence shown here is derived from an EMBL/GenBank/DDBJ whole genome shotgun (WGS) entry which is preliminary data.</text>
</comment>
<evidence type="ECO:0000313" key="2">
    <source>
        <dbReference type="EMBL" id="KKK88361.1"/>
    </source>
</evidence>
<protein>
    <recommendedName>
        <fullName evidence="1">Transcription regulator AsnC/Lrp ligand binding domain-containing protein</fullName>
    </recommendedName>
</protein>
<proteinExistence type="predicted"/>
<sequence length="85" mass="9270">MLAYILLNCSPGNEKEIISEIKKIPQVSEVNGVMGRYDIFVKITGEIPGDIDFGVAKIRSIEGITRSYTMTALYGQGGTIDAETK</sequence>
<organism evidence="2">
    <name type="scientific">marine sediment metagenome</name>
    <dbReference type="NCBI Taxonomy" id="412755"/>
    <lineage>
        <taxon>unclassified sequences</taxon>
        <taxon>metagenomes</taxon>
        <taxon>ecological metagenomes</taxon>
    </lineage>
</organism>
<dbReference type="EMBL" id="LAZR01049984">
    <property type="protein sequence ID" value="KKK88361.1"/>
    <property type="molecule type" value="Genomic_DNA"/>
</dbReference>
<dbReference type="AlphaFoldDB" id="A0A0F9BVE7"/>
<evidence type="ECO:0000259" key="1">
    <source>
        <dbReference type="Pfam" id="PF01037"/>
    </source>
</evidence>
<dbReference type="InterPro" id="IPR011008">
    <property type="entry name" value="Dimeric_a/b-barrel"/>
</dbReference>
<dbReference type="Gene3D" id="3.30.70.920">
    <property type="match status" value="1"/>
</dbReference>
<name>A0A0F9BVE7_9ZZZZ</name>
<dbReference type="Pfam" id="PF01037">
    <property type="entry name" value="AsnC_trans_reg"/>
    <property type="match status" value="1"/>
</dbReference>
<feature type="domain" description="Transcription regulator AsnC/Lrp ligand binding" evidence="1">
    <location>
        <begin position="5"/>
        <end position="73"/>
    </location>
</feature>
<dbReference type="SUPFAM" id="SSF54909">
    <property type="entry name" value="Dimeric alpha+beta barrel"/>
    <property type="match status" value="1"/>
</dbReference>
<reference evidence="2" key="1">
    <citation type="journal article" date="2015" name="Nature">
        <title>Complex archaea that bridge the gap between prokaryotes and eukaryotes.</title>
        <authorList>
            <person name="Spang A."/>
            <person name="Saw J.H."/>
            <person name="Jorgensen S.L."/>
            <person name="Zaremba-Niedzwiedzka K."/>
            <person name="Martijn J."/>
            <person name="Lind A.E."/>
            <person name="van Eijk R."/>
            <person name="Schleper C."/>
            <person name="Guy L."/>
            <person name="Ettema T.J."/>
        </authorList>
    </citation>
    <scope>NUCLEOTIDE SEQUENCE</scope>
</reference>
<dbReference type="InterPro" id="IPR019887">
    <property type="entry name" value="Tscrpt_reg_AsnC/Lrp_C"/>
</dbReference>
<accession>A0A0F9BVE7</accession>
<gene>
    <name evidence="2" type="ORF">LCGC14_2743940</name>
</gene>